<proteinExistence type="predicted"/>
<comment type="caution">
    <text evidence="1">The sequence shown here is derived from an EMBL/GenBank/DDBJ whole genome shotgun (WGS) entry which is preliminary data.</text>
</comment>
<evidence type="ECO:0000313" key="2">
    <source>
        <dbReference type="Proteomes" id="UP000029067"/>
    </source>
</evidence>
<organism evidence="1 2">
    <name type="scientific">Bifidobacterium cuniculi</name>
    <dbReference type="NCBI Taxonomy" id="1688"/>
    <lineage>
        <taxon>Bacteria</taxon>
        <taxon>Bacillati</taxon>
        <taxon>Actinomycetota</taxon>
        <taxon>Actinomycetes</taxon>
        <taxon>Bifidobacteriales</taxon>
        <taxon>Bifidobacteriaceae</taxon>
        <taxon>Bifidobacterium</taxon>
    </lineage>
</organism>
<accession>A0A087AW63</accession>
<protein>
    <submittedName>
        <fullName evidence="1">Uncharacterized protein</fullName>
    </submittedName>
</protein>
<dbReference type="EMBL" id="JGYV01000010">
    <property type="protein sequence ID" value="KFI63013.1"/>
    <property type="molecule type" value="Genomic_DNA"/>
</dbReference>
<gene>
    <name evidence="1" type="ORF">BCUN_0846</name>
</gene>
<sequence length="72" mass="8339">MMVDMDTRQLEDLFDILHANGLMTRSEPGDISHRDLMDLRDQLAREDGLVDLTETLWNAYQTAHALLRNPQD</sequence>
<name>A0A087AW63_9BIFI</name>
<evidence type="ECO:0000313" key="1">
    <source>
        <dbReference type="EMBL" id="KFI63013.1"/>
    </source>
</evidence>
<keyword evidence="2" id="KW-1185">Reference proteome</keyword>
<dbReference type="AlphaFoldDB" id="A0A087AW63"/>
<reference evidence="1 2" key="1">
    <citation type="submission" date="2014-03" db="EMBL/GenBank/DDBJ databases">
        <title>Genomics of Bifidobacteria.</title>
        <authorList>
            <person name="Ventura M."/>
            <person name="Milani C."/>
            <person name="Lugli G.A."/>
        </authorList>
    </citation>
    <scope>NUCLEOTIDE SEQUENCE [LARGE SCALE GENOMIC DNA]</scope>
    <source>
        <strain evidence="1 2">LMG 10738</strain>
    </source>
</reference>
<dbReference type="Proteomes" id="UP000029067">
    <property type="component" value="Unassembled WGS sequence"/>
</dbReference>